<sequence length="126" mass="14297">GDSRLLEEAVVPLAKTLIQNNPRTGNCGALVRVFLGRTKELKISTECQDQLFIWQAHNALFMIRCLVKVFIREMSEEELHQQFSYQERVPGSCGETGSKDLLEELLLNLVHLIVEVPLLHQDLALV</sequence>
<comment type="similarity">
    <text evidence="1">Belongs to the dymeclin family.</text>
</comment>
<protein>
    <recommendedName>
        <fullName evidence="2">Dymeclin</fullName>
    </recommendedName>
</protein>
<evidence type="ECO:0000256" key="4">
    <source>
        <dbReference type="ARBA" id="ARBA00023288"/>
    </source>
</evidence>
<feature type="non-terminal residue" evidence="5">
    <location>
        <position position="1"/>
    </location>
</feature>
<dbReference type="Pfam" id="PF09742">
    <property type="entry name" value="Dymeclin"/>
    <property type="match status" value="1"/>
</dbReference>
<evidence type="ECO:0000313" key="5">
    <source>
        <dbReference type="EMBL" id="MED6288879.1"/>
    </source>
</evidence>
<evidence type="ECO:0000256" key="2">
    <source>
        <dbReference type="ARBA" id="ARBA00015736"/>
    </source>
</evidence>
<proteinExistence type="inferred from homology"/>
<dbReference type="InterPro" id="IPR019142">
    <property type="entry name" value="Dymeclin"/>
</dbReference>
<evidence type="ECO:0000313" key="6">
    <source>
        <dbReference type="Proteomes" id="UP001352852"/>
    </source>
</evidence>
<comment type="caution">
    <text evidence="5">The sequence shown here is derived from an EMBL/GenBank/DDBJ whole genome shotgun (WGS) entry which is preliminary data.</text>
</comment>
<gene>
    <name evidence="5" type="ORF">CHARACLAT_030746</name>
</gene>
<reference evidence="5 6" key="1">
    <citation type="submission" date="2021-06" db="EMBL/GenBank/DDBJ databases">
        <authorList>
            <person name="Palmer J.M."/>
        </authorList>
    </citation>
    <scope>NUCLEOTIDE SEQUENCE [LARGE SCALE GENOMIC DNA]</scope>
    <source>
        <strain evidence="5 6">CL_MEX2019</strain>
        <tissue evidence="5">Muscle</tissue>
    </source>
</reference>
<evidence type="ECO:0000256" key="1">
    <source>
        <dbReference type="ARBA" id="ARBA00010603"/>
    </source>
</evidence>
<keyword evidence="3" id="KW-0519">Myristate</keyword>
<keyword evidence="6" id="KW-1185">Reference proteome</keyword>
<dbReference type="Proteomes" id="UP001352852">
    <property type="component" value="Unassembled WGS sequence"/>
</dbReference>
<accession>A0ABU7ERZ9</accession>
<keyword evidence="4" id="KW-0449">Lipoprotein</keyword>
<dbReference type="PANTHER" id="PTHR12895:SF9">
    <property type="entry name" value="DYMECLIN"/>
    <property type="match status" value="1"/>
</dbReference>
<dbReference type="PANTHER" id="PTHR12895">
    <property type="entry name" value="DYMECLIN"/>
    <property type="match status" value="1"/>
</dbReference>
<evidence type="ECO:0000256" key="3">
    <source>
        <dbReference type="ARBA" id="ARBA00022707"/>
    </source>
</evidence>
<dbReference type="EMBL" id="JAHUTJ010062087">
    <property type="protein sequence ID" value="MED6288879.1"/>
    <property type="molecule type" value="Genomic_DNA"/>
</dbReference>
<name>A0ABU7ERZ9_9TELE</name>
<organism evidence="5 6">
    <name type="scientific">Characodon lateralis</name>
    <dbReference type="NCBI Taxonomy" id="208331"/>
    <lineage>
        <taxon>Eukaryota</taxon>
        <taxon>Metazoa</taxon>
        <taxon>Chordata</taxon>
        <taxon>Craniata</taxon>
        <taxon>Vertebrata</taxon>
        <taxon>Euteleostomi</taxon>
        <taxon>Actinopterygii</taxon>
        <taxon>Neopterygii</taxon>
        <taxon>Teleostei</taxon>
        <taxon>Neoteleostei</taxon>
        <taxon>Acanthomorphata</taxon>
        <taxon>Ovalentaria</taxon>
        <taxon>Atherinomorphae</taxon>
        <taxon>Cyprinodontiformes</taxon>
        <taxon>Goodeidae</taxon>
        <taxon>Characodon</taxon>
    </lineage>
</organism>